<name>A0A812SF38_9DINO</name>
<comment type="caution">
    <text evidence="1">The sequence shown here is derived from an EMBL/GenBank/DDBJ whole genome shotgun (WGS) entry which is preliminary data.</text>
</comment>
<dbReference type="OrthoDB" id="10267191at2759"/>
<keyword evidence="2" id="KW-1185">Reference proteome</keyword>
<gene>
    <name evidence="1" type="ORF">SNAT2548_LOCUS26448</name>
</gene>
<evidence type="ECO:0000313" key="1">
    <source>
        <dbReference type="EMBL" id="CAE7471192.1"/>
    </source>
</evidence>
<accession>A0A812SF38</accession>
<dbReference type="AlphaFoldDB" id="A0A812SF38"/>
<organism evidence="1 2">
    <name type="scientific">Symbiodinium natans</name>
    <dbReference type="NCBI Taxonomy" id="878477"/>
    <lineage>
        <taxon>Eukaryota</taxon>
        <taxon>Sar</taxon>
        <taxon>Alveolata</taxon>
        <taxon>Dinophyceae</taxon>
        <taxon>Suessiales</taxon>
        <taxon>Symbiodiniaceae</taxon>
        <taxon>Symbiodinium</taxon>
    </lineage>
</organism>
<protein>
    <submittedName>
        <fullName evidence="1">Uncharacterized protein</fullName>
    </submittedName>
</protein>
<evidence type="ECO:0000313" key="2">
    <source>
        <dbReference type="Proteomes" id="UP000604046"/>
    </source>
</evidence>
<dbReference type="EMBL" id="CAJNDS010002432">
    <property type="protein sequence ID" value="CAE7471192.1"/>
    <property type="molecule type" value="Genomic_DNA"/>
</dbReference>
<sequence>MKATTSGHEFHVGGCHFTGRHGAVFRAPAQDSPALDLVVTALEDEALVDLVSYSFATNQPHTRAPMSNMLPDFMVVGPDFRWKGYGGVVAAGYWDESWQPALNSAYLRC</sequence>
<proteinExistence type="predicted"/>
<dbReference type="Proteomes" id="UP000604046">
    <property type="component" value="Unassembled WGS sequence"/>
</dbReference>
<reference evidence="1" key="1">
    <citation type="submission" date="2021-02" db="EMBL/GenBank/DDBJ databases">
        <authorList>
            <person name="Dougan E. K."/>
            <person name="Rhodes N."/>
            <person name="Thang M."/>
            <person name="Chan C."/>
        </authorList>
    </citation>
    <scope>NUCLEOTIDE SEQUENCE</scope>
</reference>